<accession>A0AAV4XE97</accession>
<evidence type="ECO:0000313" key="2">
    <source>
        <dbReference type="Proteomes" id="UP001054945"/>
    </source>
</evidence>
<gene>
    <name evidence="1" type="ORF">CEXT_812121</name>
</gene>
<dbReference type="AlphaFoldDB" id="A0AAV4XE97"/>
<comment type="caution">
    <text evidence="1">The sequence shown here is derived from an EMBL/GenBank/DDBJ whole genome shotgun (WGS) entry which is preliminary data.</text>
</comment>
<protein>
    <submittedName>
        <fullName evidence="1">Uncharacterized protein</fullName>
    </submittedName>
</protein>
<reference evidence="1 2" key="1">
    <citation type="submission" date="2021-06" db="EMBL/GenBank/DDBJ databases">
        <title>Caerostris extrusa draft genome.</title>
        <authorList>
            <person name="Kono N."/>
            <person name="Arakawa K."/>
        </authorList>
    </citation>
    <scope>NUCLEOTIDE SEQUENCE [LARGE SCALE GENOMIC DNA]</scope>
</reference>
<evidence type="ECO:0000313" key="1">
    <source>
        <dbReference type="EMBL" id="GIY92798.1"/>
    </source>
</evidence>
<organism evidence="1 2">
    <name type="scientific">Caerostris extrusa</name>
    <name type="common">Bark spider</name>
    <name type="synonym">Caerostris bankana</name>
    <dbReference type="NCBI Taxonomy" id="172846"/>
    <lineage>
        <taxon>Eukaryota</taxon>
        <taxon>Metazoa</taxon>
        <taxon>Ecdysozoa</taxon>
        <taxon>Arthropoda</taxon>
        <taxon>Chelicerata</taxon>
        <taxon>Arachnida</taxon>
        <taxon>Araneae</taxon>
        <taxon>Araneomorphae</taxon>
        <taxon>Entelegynae</taxon>
        <taxon>Araneoidea</taxon>
        <taxon>Araneidae</taxon>
        <taxon>Caerostris</taxon>
    </lineage>
</organism>
<dbReference type="Proteomes" id="UP001054945">
    <property type="component" value="Unassembled WGS sequence"/>
</dbReference>
<name>A0AAV4XE97_CAEEX</name>
<sequence>MFHITRNRRVSHVQHDTSMQNSSLTDCDINILSEVNEEWPMIIFPFRTHYSPTPGDSASDTLDHRFADSTTQNRDINRQRLLMKW</sequence>
<keyword evidence="2" id="KW-1185">Reference proteome</keyword>
<dbReference type="EMBL" id="BPLR01000199">
    <property type="protein sequence ID" value="GIY92798.1"/>
    <property type="molecule type" value="Genomic_DNA"/>
</dbReference>
<proteinExistence type="predicted"/>